<evidence type="ECO:0000256" key="2">
    <source>
        <dbReference type="ARBA" id="ARBA00022729"/>
    </source>
</evidence>
<protein>
    <submittedName>
        <fullName evidence="8">Extracellular solute-binding protein</fullName>
    </submittedName>
</protein>
<comment type="caution">
    <text evidence="8">The sequence shown here is derived from an EMBL/GenBank/DDBJ whole genome shotgun (WGS) entry which is preliminary data.</text>
</comment>
<dbReference type="SUPFAM" id="SSF53850">
    <property type="entry name" value="Periplasmic binding protein-like II"/>
    <property type="match status" value="1"/>
</dbReference>
<keyword evidence="4" id="KW-0813">Transport</keyword>
<reference evidence="8 9" key="1">
    <citation type="submission" date="2015-09" db="EMBL/GenBank/DDBJ databases">
        <title>Genome announcement of multiple Pseudomonas syringae strains.</title>
        <authorList>
            <person name="Thakur S."/>
            <person name="Wang P.W."/>
            <person name="Gong Y."/>
            <person name="Weir B.S."/>
            <person name="Guttman D.S."/>
        </authorList>
    </citation>
    <scope>NUCLEOTIDE SEQUENCE [LARGE SCALE GENOMIC DNA]</scope>
    <source>
        <strain evidence="8 9">ICMP9151</strain>
    </source>
</reference>
<dbReference type="GO" id="GO:1904680">
    <property type="term" value="F:peptide transmembrane transporter activity"/>
    <property type="evidence" value="ECO:0007669"/>
    <property type="project" value="TreeGrafter"/>
</dbReference>
<evidence type="ECO:0000313" key="8">
    <source>
        <dbReference type="EMBL" id="KPZ05351.1"/>
    </source>
</evidence>
<name>A0AA40TW48_9PSED</name>
<dbReference type="InterPro" id="IPR039424">
    <property type="entry name" value="SBP_5"/>
</dbReference>
<feature type="region of interest" description="Disordered" evidence="5">
    <location>
        <begin position="1"/>
        <end position="24"/>
    </location>
</feature>
<gene>
    <name evidence="8" type="ORF">ALO43_00352</name>
</gene>
<comment type="similarity">
    <text evidence="1">Belongs to the bacterial solute-binding protein 5 family.</text>
</comment>
<dbReference type="PROSITE" id="PS51318">
    <property type="entry name" value="TAT"/>
    <property type="match status" value="1"/>
</dbReference>
<evidence type="ECO:0000313" key="9">
    <source>
        <dbReference type="Proteomes" id="UP000050523"/>
    </source>
</evidence>
<dbReference type="AlphaFoldDB" id="A0AA40TW48"/>
<dbReference type="Proteomes" id="UP000050523">
    <property type="component" value="Unassembled WGS sequence"/>
</dbReference>
<dbReference type="Gene3D" id="3.10.105.10">
    <property type="entry name" value="Dipeptide-binding Protein, Domain 3"/>
    <property type="match status" value="1"/>
</dbReference>
<evidence type="ECO:0000256" key="1">
    <source>
        <dbReference type="ARBA" id="ARBA00005695"/>
    </source>
</evidence>
<dbReference type="GO" id="GO:0030288">
    <property type="term" value="C:outer membrane-bounded periplasmic space"/>
    <property type="evidence" value="ECO:0007669"/>
    <property type="project" value="UniProtKB-ARBA"/>
</dbReference>
<dbReference type="InterPro" id="IPR000914">
    <property type="entry name" value="SBP_5_dom"/>
</dbReference>
<dbReference type="InterPro" id="IPR030678">
    <property type="entry name" value="Peptide/Ni-bd"/>
</dbReference>
<dbReference type="Pfam" id="PF00496">
    <property type="entry name" value="SBP_bac_5"/>
    <property type="match status" value="1"/>
</dbReference>
<sequence>MQKRFGNAGAFEPSNGRTDMTDDKNKVDSQLITGQESLRVFEGLNRGMSRRDALRMLGVAGIAAAGAGSLFGSAGQVFAATSASTGQGKQGGRIKVATSTSSTADTLDPAKGANYTDYCRHNMFYNGLAVLDAQLTPRMALAESFDTDDATSWTIKLRKDVLFHDGRPFTSADVVYSLNRHKLPETGSRVVAIAQQLEEVKAVGPHEVQIRLVSPNADLPAILATTYFLIVRDGTNDFAIANGTGPFKCAEFQPGVRSISARNASYWKPGLPYLDEIEFFSIPDEAARISALLAGDVDLINPINPRSVARIQESAKVELMETPTGGYTNLGLRDNLGPVQNPDFVLAMKYLQDRKQINRVAFRGYGVIANDQPVAPSNRYYFAGLPQREYDLDKARFHLQKSGMAGRPLPLVCSDAATGSVDIAQLLQLSGQQIGLKLDIKRMPADGYWSSHWMKHPLYFGNIGARPTVDLMFSLFYQSSAGMNESGWKNEQFDQLLVAARGETDEAKRKQMYGDMQVLVNEHCGVGIAQFNSSLDGHSVKLKGLTPHPLGGMMGYMFAENVWLDA</sequence>
<keyword evidence="2" id="KW-0732">Signal</keyword>
<organism evidence="8 9">
    <name type="scientific">Pseudomonas tremae</name>
    <dbReference type="NCBI Taxonomy" id="200454"/>
    <lineage>
        <taxon>Bacteria</taxon>
        <taxon>Pseudomonadati</taxon>
        <taxon>Pseudomonadota</taxon>
        <taxon>Gammaproteobacteria</taxon>
        <taxon>Pseudomonadales</taxon>
        <taxon>Pseudomonadaceae</taxon>
        <taxon>Pseudomonas</taxon>
    </lineage>
</organism>
<dbReference type="PIRSF" id="PIRSF002741">
    <property type="entry name" value="MppA"/>
    <property type="match status" value="1"/>
</dbReference>
<dbReference type="GO" id="GO:0043190">
    <property type="term" value="C:ATP-binding cassette (ABC) transporter complex"/>
    <property type="evidence" value="ECO:0007669"/>
    <property type="project" value="InterPro"/>
</dbReference>
<keyword evidence="6" id="KW-0812">Transmembrane</keyword>
<keyword evidence="6" id="KW-0472">Membrane</keyword>
<proteinExistence type="inferred from homology"/>
<accession>A0AA40TW48</accession>
<keyword evidence="4" id="KW-0653">Protein transport</keyword>
<dbReference type="PANTHER" id="PTHR30290">
    <property type="entry name" value="PERIPLASMIC BINDING COMPONENT OF ABC TRANSPORTER"/>
    <property type="match status" value="1"/>
</dbReference>
<evidence type="ECO:0000256" key="3">
    <source>
        <dbReference type="ARBA" id="ARBA00022856"/>
    </source>
</evidence>
<dbReference type="GO" id="GO:0015833">
    <property type="term" value="P:peptide transport"/>
    <property type="evidence" value="ECO:0007669"/>
    <property type="project" value="UniProtKB-KW"/>
</dbReference>
<evidence type="ECO:0000256" key="5">
    <source>
        <dbReference type="SAM" id="MobiDB-lite"/>
    </source>
</evidence>
<feature type="domain" description="Solute-binding protein family 5" evidence="7">
    <location>
        <begin position="137"/>
        <end position="482"/>
    </location>
</feature>
<dbReference type="Gene3D" id="3.40.190.10">
    <property type="entry name" value="Periplasmic binding protein-like II"/>
    <property type="match status" value="1"/>
</dbReference>
<dbReference type="EMBL" id="LJRO01000090">
    <property type="protein sequence ID" value="KPZ05351.1"/>
    <property type="molecule type" value="Genomic_DNA"/>
</dbReference>
<dbReference type="CDD" id="cd08503">
    <property type="entry name" value="PBP2_NikA_DppA_OppA_like_17"/>
    <property type="match status" value="1"/>
</dbReference>
<evidence type="ECO:0000256" key="6">
    <source>
        <dbReference type="SAM" id="Phobius"/>
    </source>
</evidence>
<feature type="transmembrane region" description="Helical" evidence="6">
    <location>
        <begin position="56"/>
        <end position="79"/>
    </location>
</feature>
<evidence type="ECO:0000259" key="7">
    <source>
        <dbReference type="Pfam" id="PF00496"/>
    </source>
</evidence>
<dbReference type="InterPro" id="IPR006311">
    <property type="entry name" value="TAT_signal"/>
</dbReference>
<keyword evidence="3" id="KW-0571">Peptide transport</keyword>
<keyword evidence="6" id="KW-1133">Transmembrane helix</keyword>
<evidence type="ECO:0000256" key="4">
    <source>
        <dbReference type="ARBA" id="ARBA00022927"/>
    </source>
</evidence>
<dbReference type="GO" id="GO:0015031">
    <property type="term" value="P:protein transport"/>
    <property type="evidence" value="ECO:0007669"/>
    <property type="project" value="UniProtKB-KW"/>
</dbReference>
<dbReference type="PANTHER" id="PTHR30290:SF38">
    <property type="entry name" value="D,D-DIPEPTIDE-BINDING PERIPLASMIC PROTEIN DDPA-RELATED"/>
    <property type="match status" value="1"/>
</dbReference>